<gene>
    <name evidence="1" type="ORF">L3Q82_004231</name>
</gene>
<keyword evidence="2" id="KW-1185">Reference proteome</keyword>
<dbReference type="EMBL" id="CM041550">
    <property type="protein sequence ID" value="KAI3355853.1"/>
    <property type="molecule type" value="Genomic_DNA"/>
</dbReference>
<sequence length="496" mass="54932">MTPLSVPASISEAATVFTKLDVLNAYHLVHIHSGDEWKTAFNTPLVHFEYLVIPFVLTNAPAIFQALINDVLRDFLNRFVFVYLDDILIYSRTLAVHQTHIHLVLQRLLENKLFVKREKWGPKGSDWELAGTTDRGPGAGVGQATNGEPRSSADWINNKEPGACIGWTTEKEMVLAGLLTKTQAGLMASLDHVKMAYVRTPVLQPLGATKGWSWERHLAAYPSGYPERIKGLSFWLNKGIKDQLAPHDSPVEFEDLGDLAVRINNHLQEREGEHRWAGRRTSEPQRAPWSFREFRHSSGSAASTAAVDRVPPTDREELMQLGRTKVAPEERQCRLKKVACFYCGQPGHCVGGCPLKRQGSPGVRSTSVSHNRVMNAPQRTLTPVILQSHLSGTSLPPHRPWDYAIDLLPGAPIPKAQLYAISGPERRAMDDYIEASLRSGIICPSSSPAGVGFFSVGKKDGSLRPCINYSALSDITVKNRYPLPLIASAFEQLQQA</sequence>
<proteinExistence type="predicted"/>
<organism evidence="1 2">
    <name type="scientific">Scortum barcoo</name>
    <name type="common">barcoo grunter</name>
    <dbReference type="NCBI Taxonomy" id="214431"/>
    <lineage>
        <taxon>Eukaryota</taxon>
        <taxon>Metazoa</taxon>
        <taxon>Chordata</taxon>
        <taxon>Craniata</taxon>
        <taxon>Vertebrata</taxon>
        <taxon>Euteleostomi</taxon>
        <taxon>Actinopterygii</taxon>
        <taxon>Neopterygii</taxon>
        <taxon>Teleostei</taxon>
        <taxon>Neoteleostei</taxon>
        <taxon>Acanthomorphata</taxon>
        <taxon>Eupercaria</taxon>
        <taxon>Centrarchiformes</taxon>
        <taxon>Terapontoidei</taxon>
        <taxon>Terapontidae</taxon>
        <taxon>Scortum</taxon>
    </lineage>
</organism>
<evidence type="ECO:0000313" key="2">
    <source>
        <dbReference type="Proteomes" id="UP000831701"/>
    </source>
</evidence>
<accession>A0ACB8VMV4</accession>
<comment type="caution">
    <text evidence="1">The sequence shown here is derived from an EMBL/GenBank/DDBJ whole genome shotgun (WGS) entry which is preliminary data.</text>
</comment>
<name>A0ACB8VMV4_9TELE</name>
<evidence type="ECO:0000313" key="1">
    <source>
        <dbReference type="EMBL" id="KAI3355853.1"/>
    </source>
</evidence>
<protein>
    <submittedName>
        <fullName evidence="1">Uncharacterized protein</fullName>
    </submittedName>
</protein>
<reference evidence="1" key="1">
    <citation type="submission" date="2022-04" db="EMBL/GenBank/DDBJ databases">
        <title>Jade perch genome.</title>
        <authorList>
            <person name="Chao B."/>
        </authorList>
    </citation>
    <scope>NUCLEOTIDE SEQUENCE</scope>
    <source>
        <strain evidence="1">CB-2022</strain>
    </source>
</reference>
<dbReference type="Proteomes" id="UP000831701">
    <property type="component" value="Chromosome 20"/>
</dbReference>